<dbReference type="AlphaFoldDB" id="A0A6A6QJ31"/>
<organism evidence="4 5">
    <name type="scientific">Lophium mytilinum</name>
    <dbReference type="NCBI Taxonomy" id="390894"/>
    <lineage>
        <taxon>Eukaryota</taxon>
        <taxon>Fungi</taxon>
        <taxon>Dikarya</taxon>
        <taxon>Ascomycota</taxon>
        <taxon>Pezizomycotina</taxon>
        <taxon>Dothideomycetes</taxon>
        <taxon>Pleosporomycetidae</taxon>
        <taxon>Mytilinidiales</taxon>
        <taxon>Mytilinidiaceae</taxon>
        <taxon>Lophium</taxon>
    </lineage>
</organism>
<keyword evidence="1" id="KW-0175">Coiled coil</keyword>
<evidence type="ECO:0000313" key="5">
    <source>
        <dbReference type="Proteomes" id="UP000799750"/>
    </source>
</evidence>
<evidence type="ECO:0000256" key="2">
    <source>
        <dbReference type="SAM" id="MobiDB-lite"/>
    </source>
</evidence>
<evidence type="ECO:0000256" key="1">
    <source>
        <dbReference type="SAM" id="Coils"/>
    </source>
</evidence>
<feature type="compositionally biased region" description="Pro residues" evidence="2">
    <location>
        <begin position="46"/>
        <end position="67"/>
    </location>
</feature>
<protein>
    <submittedName>
        <fullName evidence="4">Uncharacterized protein</fullName>
    </submittedName>
</protein>
<keyword evidence="3" id="KW-0812">Transmembrane</keyword>
<proteinExistence type="predicted"/>
<dbReference type="OrthoDB" id="10570068at2759"/>
<keyword evidence="3" id="KW-1133">Transmembrane helix</keyword>
<feature type="coiled-coil region" evidence="1">
    <location>
        <begin position="114"/>
        <end position="162"/>
    </location>
</feature>
<name>A0A6A6QJ31_9PEZI</name>
<evidence type="ECO:0000256" key="3">
    <source>
        <dbReference type="SAM" id="Phobius"/>
    </source>
</evidence>
<evidence type="ECO:0000313" key="4">
    <source>
        <dbReference type="EMBL" id="KAF2492415.1"/>
    </source>
</evidence>
<accession>A0A6A6QJ31</accession>
<dbReference type="Proteomes" id="UP000799750">
    <property type="component" value="Unassembled WGS sequence"/>
</dbReference>
<dbReference type="EMBL" id="MU004194">
    <property type="protein sequence ID" value="KAF2492415.1"/>
    <property type="molecule type" value="Genomic_DNA"/>
</dbReference>
<feature type="region of interest" description="Disordered" evidence="2">
    <location>
        <begin position="39"/>
        <end position="74"/>
    </location>
</feature>
<feature type="transmembrane region" description="Helical" evidence="3">
    <location>
        <begin position="12"/>
        <end position="32"/>
    </location>
</feature>
<keyword evidence="5" id="KW-1185">Reference proteome</keyword>
<reference evidence="4" key="1">
    <citation type="journal article" date="2020" name="Stud. Mycol.">
        <title>101 Dothideomycetes genomes: a test case for predicting lifestyles and emergence of pathogens.</title>
        <authorList>
            <person name="Haridas S."/>
            <person name="Albert R."/>
            <person name="Binder M."/>
            <person name="Bloem J."/>
            <person name="Labutti K."/>
            <person name="Salamov A."/>
            <person name="Andreopoulos B."/>
            <person name="Baker S."/>
            <person name="Barry K."/>
            <person name="Bills G."/>
            <person name="Bluhm B."/>
            <person name="Cannon C."/>
            <person name="Castanera R."/>
            <person name="Culley D."/>
            <person name="Daum C."/>
            <person name="Ezra D."/>
            <person name="Gonzalez J."/>
            <person name="Henrissat B."/>
            <person name="Kuo A."/>
            <person name="Liang C."/>
            <person name="Lipzen A."/>
            <person name="Lutzoni F."/>
            <person name="Magnuson J."/>
            <person name="Mondo S."/>
            <person name="Nolan M."/>
            <person name="Ohm R."/>
            <person name="Pangilinan J."/>
            <person name="Park H.-J."/>
            <person name="Ramirez L."/>
            <person name="Alfaro M."/>
            <person name="Sun H."/>
            <person name="Tritt A."/>
            <person name="Yoshinaga Y."/>
            <person name="Zwiers L.-H."/>
            <person name="Turgeon B."/>
            <person name="Goodwin S."/>
            <person name="Spatafora J."/>
            <person name="Crous P."/>
            <person name="Grigoriev I."/>
        </authorList>
    </citation>
    <scope>NUCLEOTIDE SEQUENCE</scope>
    <source>
        <strain evidence="4">CBS 269.34</strain>
    </source>
</reference>
<keyword evidence="3" id="KW-0472">Membrane</keyword>
<sequence length="209" mass="24141">MPLPSSLPTYPPSFYALVSFLLAFLFIIYHALPQLTAPRYSRGKHQPPPPPRPRPRPPPRPTPPPPDNSNRTQPHLPALHAVNLARPEDYTPVPIPTFLDGFLVNEAMHNTRHFRAIRARAREMRNENQRLRNQEQEHRQQIQAMQEQIQRYEEELEVMQCSTTAQTSDSGSSEMSQVGEFPRMNDARFDRFNAYHGRGGGEGPWPQFW</sequence>
<gene>
    <name evidence="4" type="ORF">BU16DRAFT_542312</name>
</gene>